<evidence type="ECO:0000313" key="3">
    <source>
        <dbReference type="EMBL" id="ATQ66897.1"/>
    </source>
</evidence>
<dbReference type="KEGG" id="mtw:CQW49_02535"/>
<proteinExistence type="predicted"/>
<evidence type="ECO:0000313" key="4">
    <source>
        <dbReference type="Proteomes" id="UP000230709"/>
    </source>
</evidence>
<dbReference type="Pfam" id="PF13264">
    <property type="entry name" value="DUF4055"/>
    <property type="match status" value="1"/>
</dbReference>
<gene>
    <name evidence="3" type="ORF">CQW49_02535</name>
</gene>
<dbReference type="AlphaFoldDB" id="A0A2D2CVW1"/>
<sequence>MLEREKTVDTPSADHDAMALYWRTVADILGGIETMRRGGSRHLPRFPEESDADYKFRLSQTKLTNIFGDILDTLAAKPFTKEVALVDGSASPKIAALAEDIDGQGTNLHRFAASLFHDGLRDAIVWLFVDYTSNVPQDATVATEKALGARPYFVRLAADNMLDVRTASIDGEEQFILARWRERSVVKDGEWGEKMVERVRVVKREAIDAEGEATRYAPATWELWERVETPNRYPGNEWQIVDAGEISLGVIPLVPFVTGRRVGGSWRIEPPLRAAAELQIELYQQESGLKFLKEMCCYPMLSGNGVTPDKDAAGNAAPIRVGPKSVLYSPMDSNGRYGEWKFIEPQATTMRVLMDDIKETQQQLRELGRQPLTAQSGNLTTVTTAFAATKANSVISAWALELKDVLEAGFVYVAAWIKDPSEAEIFVNTDIASGIPDDRGIDALLEARKNGDLSRATLLEEMKRRDMLGPEFTLEREDERLLDEAPGEPDDDEYSATNVTPLRPASNQ</sequence>
<evidence type="ECO:0000259" key="2">
    <source>
        <dbReference type="Pfam" id="PF13264"/>
    </source>
</evidence>
<organism evidence="3 4">
    <name type="scientific">Methylosinus trichosporium (strain ATCC 35070 / NCIMB 11131 / UNIQEM 75 / OB3b)</name>
    <dbReference type="NCBI Taxonomy" id="595536"/>
    <lineage>
        <taxon>Bacteria</taxon>
        <taxon>Pseudomonadati</taxon>
        <taxon>Pseudomonadota</taxon>
        <taxon>Alphaproteobacteria</taxon>
        <taxon>Hyphomicrobiales</taxon>
        <taxon>Methylocystaceae</taxon>
        <taxon>Methylosinus</taxon>
    </lineage>
</organism>
<feature type="region of interest" description="Disordered" evidence="1">
    <location>
        <begin position="469"/>
        <end position="508"/>
    </location>
</feature>
<feature type="compositionally biased region" description="Acidic residues" evidence="1">
    <location>
        <begin position="485"/>
        <end position="494"/>
    </location>
</feature>
<dbReference type="STRING" id="595536.GCA_000178815_00439"/>
<accession>A0A2D2CVW1</accession>
<feature type="compositionally biased region" description="Polar residues" evidence="1">
    <location>
        <begin position="495"/>
        <end position="508"/>
    </location>
</feature>
<dbReference type="InterPro" id="IPR025129">
    <property type="entry name" value="DUF4055"/>
</dbReference>
<feature type="compositionally biased region" description="Basic and acidic residues" evidence="1">
    <location>
        <begin position="469"/>
        <end position="483"/>
    </location>
</feature>
<feature type="domain" description="DUF4055" evidence="2">
    <location>
        <begin position="271"/>
        <end position="417"/>
    </location>
</feature>
<name>A0A2D2CVW1_METT3</name>
<dbReference type="Proteomes" id="UP000230709">
    <property type="component" value="Chromosome"/>
</dbReference>
<protein>
    <submittedName>
        <fullName evidence="3">DUF4055 domain-containing protein</fullName>
    </submittedName>
</protein>
<reference evidence="4" key="1">
    <citation type="submission" date="2017-10" db="EMBL/GenBank/DDBJ databases">
        <title>Completed PacBio SMRT sequence of Methylosinus trichosporium OB3b reveals presence of a third large plasmid.</title>
        <authorList>
            <person name="Charles T.C."/>
            <person name="Lynch M.D.J."/>
            <person name="Heil J.R."/>
            <person name="Cheng J."/>
        </authorList>
    </citation>
    <scope>NUCLEOTIDE SEQUENCE [LARGE SCALE GENOMIC DNA]</scope>
    <source>
        <strain evidence="4">OB3b</strain>
    </source>
</reference>
<keyword evidence="4" id="KW-1185">Reference proteome</keyword>
<evidence type="ECO:0000256" key="1">
    <source>
        <dbReference type="SAM" id="MobiDB-lite"/>
    </source>
</evidence>
<dbReference type="EMBL" id="CP023737">
    <property type="protein sequence ID" value="ATQ66897.1"/>
    <property type="molecule type" value="Genomic_DNA"/>
</dbReference>